<evidence type="ECO:0000256" key="1">
    <source>
        <dbReference type="SAM" id="SignalP"/>
    </source>
</evidence>
<dbReference type="Proteomes" id="UP001432027">
    <property type="component" value="Unassembled WGS sequence"/>
</dbReference>
<feature type="signal peptide" evidence="1">
    <location>
        <begin position="1"/>
        <end position="20"/>
    </location>
</feature>
<keyword evidence="3" id="KW-1185">Reference proteome</keyword>
<evidence type="ECO:0000313" key="2">
    <source>
        <dbReference type="EMBL" id="GMS82919.1"/>
    </source>
</evidence>
<reference evidence="2" key="1">
    <citation type="submission" date="2023-10" db="EMBL/GenBank/DDBJ databases">
        <title>Genome assembly of Pristionchus species.</title>
        <authorList>
            <person name="Yoshida K."/>
            <person name="Sommer R.J."/>
        </authorList>
    </citation>
    <scope>NUCLEOTIDE SEQUENCE</scope>
    <source>
        <strain evidence="2">RS0144</strain>
    </source>
</reference>
<organism evidence="2 3">
    <name type="scientific">Pristionchus entomophagus</name>
    <dbReference type="NCBI Taxonomy" id="358040"/>
    <lineage>
        <taxon>Eukaryota</taxon>
        <taxon>Metazoa</taxon>
        <taxon>Ecdysozoa</taxon>
        <taxon>Nematoda</taxon>
        <taxon>Chromadorea</taxon>
        <taxon>Rhabditida</taxon>
        <taxon>Rhabditina</taxon>
        <taxon>Diplogasteromorpha</taxon>
        <taxon>Diplogasteroidea</taxon>
        <taxon>Neodiplogasteridae</taxon>
        <taxon>Pristionchus</taxon>
    </lineage>
</organism>
<evidence type="ECO:0008006" key="4">
    <source>
        <dbReference type="Google" id="ProtNLM"/>
    </source>
</evidence>
<evidence type="ECO:0000313" key="3">
    <source>
        <dbReference type="Proteomes" id="UP001432027"/>
    </source>
</evidence>
<keyword evidence="1" id="KW-0732">Signal</keyword>
<comment type="caution">
    <text evidence="2">The sequence shown here is derived from an EMBL/GenBank/DDBJ whole genome shotgun (WGS) entry which is preliminary data.</text>
</comment>
<name>A0AAV5SNM8_9BILA</name>
<accession>A0AAV5SNM8</accession>
<dbReference type="AlphaFoldDB" id="A0AAV5SNM8"/>
<protein>
    <recommendedName>
        <fullName evidence="4">Secreted protein</fullName>
    </recommendedName>
</protein>
<gene>
    <name evidence="2" type="ORF">PENTCL1PPCAC_5094</name>
</gene>
<feature type="chain" id="PRO_5043394573" description="Secreted protein" evidence="1">
    <location>
        <begin position="21"/>
        <end position="74"/>
    </location>
</feature>
<feature type="non-terminal residue" evidence="2">
    <location>
        <position position="1"/>
    </location>
</feature>
<dbReference type="EMBL" id="BTSX01000002">
    <property type="protein sequence ID" value="GMS82919.1"/>
    <property type="molecule type" value="Genomic_DNA"/>
</dbReference>
<proteinExistence type="predicted"/>
<sequence>NLSIMRLLFVVLLIASVVSAQLMPGSTNSFIANGKGGLGRYLRHLEGDRSYYAGNGNGFQYGYAPTYQNFGFFG</sequence>